<sequence>MFVICRYNFKLSELIERLQRPAQGWRVAGDDGYCCFSVQPCKGWTVIMLNPYEVSLMQEKCHPGYEEAAHLLNTYNPNGVVENAQGVNFFSGLSGRKLRYVPFNGAVGERQRKWLQEEVRKAVDRDDRMIVLTHLPLDARAASFGTMCWDGEEVMKILHEDGFGRVVAVFAGHMHKGGYCVDGEGVHHVTLQSPLTHSECFGYVDVLSDRLELHGHGGLVSQTMPFPPLQRVPSTRALSARST</sequence>
<accession>A0A7S4B3B3</accession>
<dbReference type="GO" id="GO:0047631">
    <property type="term" value="F:ADP-ribose diphosphatase activity"/>
    <property type="evidence" value="ECO:0007669"/>
    <property type="project" value="TreeGrafter"/>
</dbReference>
<protein>
    <recommendedName>
        <fullName evidence="1">Calcineurin-like phosphoesterase domain-containing protein</fullName>
    </recommendedName>
</protein>
<feature type="domain" description="Calcineurin-like phosphoesterase" evidence="1">
    <location>
        <begin position="89"/>
        <end position="176"/>
    </location>
</feature>
<dbReference type="Pfam" id="PF00149">
    <property type="entry name" value="Metallophos"/>
    <property type="match status" value="1"/>
</dbReference>
<proteinExistence type="predicted"/>
<dbReference type="SUPFAM" id="SSF56300">
    <property type="entry name" value="Metallo-dependent phosphatases"/>
    <property type="match status" value="1"/>
</dbReference>
<dbReference type="GO" id="GO:0008663">
    <property type="term" value="F:2',3'-cyclic-nucleotide 2'-phosphodiesterase activity"/>
    <property type="evidence" value="ECO:0007669"/>
    <property type="project" value="TreeGrafter"/>
</dbReference>
<dbReference type="GO" id="GO:0047734">
    <property type="term" value="F:CDP-glycerol diphosphatase activity"/>
    <property type="evidence" value="ECO:0007669"/>
    <property type="project" value="TreeGrafter"/>
</dbReference>
<dbReference type="InterPro" id="IPR029052">
    <property type="entry name" value="Metallo-depent_PP-like"/>
</dbReference>
<dbReference type="InterPro" id="IPR004843">
    <property type="entry name" value="Calcineurin-like_PHP"/>
</dbReference>
<dbReference type="EMBL" id="HBIZ01008784">
    <property type="protein sequence ID" value="CAE0752544.1"/>
    <property type="molecule type" value="Transcribed_RNA"/>
</dbReference>
<dbReference type="PANTHER" id="PTHR16509:SF1">
    <property type="entry name" value="MANGANESE-DEPENDENT ADP-RIBOSE_CDP-ALCOHOL DIPHOSPHATASE"/>
    <property type="match status" value="1"/>
</dbReference>
<evidence type="ECO:0000313" key="2">
    <source>
        <dbReference type="EMBL" id="CAE0752544.1"/>
    </source>
</evidence>
<evidence type="ECO:0000259" key="1">
    <source>
        <dbReference type="Pfam" id="PF00149"/>
    </source>
</evidence>
<dbReference type="PANTHER" id="PTHR16509">
    <property type="match status" value="1"/>
</dbReference>
<name>A0A7S4B3B3_CHRCT</name>
<dbReference type="Gene3D" id="3.60.21.10">
    <property type="match status" value="1"/>
</dbReference>
<dbReference type="AlphaFoldDB" id="A0A7S4B3B3"/>
<gene>
    <name evidence="2" type="ORF">PCAR00345_LOCUS5129</name>
</gene>
<dbReference type="GO" id="GO:0030145">
    <property type="term" value="F:manganese ion binding"/>
    <property type="evidence" value="ECO:0007669"/>
    <property type="project" value="TreeGrafter"/>
</dbReference>
<reference evidence="2" key="1">
    <citation type="submission" date="2021-01" db="EMBL/GenBank/DDBJ databases">
        <authorList>
            <person name="Corre E."/>
            <person name="Pelletier E."/>
            <person name="Niang G."/>
            <person name="Scheremetjew M."/>
            <person name="Finn R."/>
            <person name="Kale V."/>
            <person name="Holt S."/>
            <person name="Cochrane G."/>
            <person name="Meng A."/>
            <person name="Brown T."/>
            <person name="Cohen L."/>
        </authorList>
    </citation>
    <scope>NUCLEOTIDE SEQUENCE</scope>
    <source>
        <strain evidence="2">CCMP645</strain>
    </source>
</reference>
<organism evidence="2">
    <name type="scientific">Chrysotila carterae</name>
    <name type="common">Marine alga</name>
    <name type="synonym">Syracosphaera carterae</name>
    <dbReference type="NCBI Taxonomy" id="13221"/>
    <lineage>
        <taxon>Eukaryota</taxon>
        <taxon>Haptista</taxon>
        <taxon>Haptophyta</taxon>
        <taxon>Prymnesiophyceae</taxon>
        <taxon>Isochrysidales</taxon>
        <taxon>Isochrysidaceae</taxon>
        <taxon>Chrysotila</taxon>
    </lineage>
</organism>